<dbReference type="EMBL" id="LXQA010960569">
    <property type="protein sequence ID" value="MCI78862.1"/>
    <property type="molecule type" value="Genomic_DNA"/>
</dbReference>
<evidence type="ECO:0000313" key="1">
    <source>
        <dbReference type="EMBL" id="MCI78862.1"/>
    </source>
</evidence>
<reference evidence="1 2" key="1">
    <citation type="journal article" date="2018" name="Front. Plant Sci.">
        <title>Red Clover (Trifolium pratense) and Zigzag Clover (T. medium) - A Picture of Genomic Similarities and Differences.</title>
        <authorList>
            <person name="Dluhosova J."/>
            <person name="Istvanek J."/>
            <person name="Nedelnik J."/>
            <person name="Repkova J."/>
        </authorList>
    </citation>
    <scope>NUCLEOTIDE SEQUENCE [LARGE SCALE GENOMIC DNA]</scope>
    <source>
        <strain evidence="2">cv. 10/8</strain>
        <tissue evidence="1">Leaf</tissue>
    </source>
</reference>
<accession>A0A392UUS2</accession>
<protein>
    <submittedName>
        <fullName evidence="1">Uncharacterized protein</fullName>
    </submittedName>
</protein>
<dbReference type="Proteomes" id="UP000265520">
    <property type="component" value="Unassembled WGS sequence"/>
</dbReference>
<comment type="caution">
    <text evidence="1">The sequence shown here is derived from an EMBL/GenBank/DDBJ whole genome shotgun (WGS) entry which is preliminary data.</text>
</comment>
<proteinExistence type="predicted"/>
<feature type="non-terminal residue" evidence="1">
    <location>
        <position position="66"/>
    </location>
</feature>
<gene>
    <name evidence="1" type="ORF">A2U01_0100133</name>
</gene>
<sequence length="66" mass="6950">MNVLSDKKIGIPLSWLFPPGTVIAAAKAIVAKAIVAIRVATNIQGFDVSFIQFFPSSSNALCSSLN</sequence>
<organism evidence="1 2">
    <name type="scientific">Trifolium medium</name>
    <dbReference type="NCBI Taxonomy" id="97028"/>
    <lineage>
        <taxon>Eukaryota</taxon>
        <taxon>Viridiplantae</taxon>
        <taxon>Streptophyta</taxon>
        <taxon>Embryophyta</taxon>
        <taxon>Tracheophyta</taxon>
        <taxon>Spermatophyta</taxon>
        <taxon>Magnoliopsida</taxon>
        <taxon>eudicotyledons</taxon>
        <taxon>Gunneridae</taxon>
        <taxon>Pentapetalae</taxon>
        <taxon>rosids</taxon>
        <taxon>fabids</taxon>
        <taxon>Fabales</taxon>
        <taxon>Fabaceae</taxon>
        <taxon>Papilionoideae</taxon>
        <taxon>50 kb inversion clade</taxon>
        <taxon>NPAAA clade</taxon>
        <taxon>Hologalegina</taxon>
        <taxon>IRL clade</taxon>
        <taxon>Trifolieae</taxon>
        <taxon>Trifolium</taxon>
    </lineage>
</organism>
<dbReference type="AlphaFoldDB" id="A0A392UUS2"/>
<evidence type="ECO:0000313" key="2">
    <source>
        <dbReference type="Proteomes" id="UP000265520"/>
    </source>
</evidence>
<keyword evidence="2" id="KW-1185">Reference proteome</keyword>
<name>A0A392UUS2_9FABA</name>